<dbReference type="Proteomes" id="UP001186974">
    <property type="component" value="Unassembled WGS sequence"/>
</dbReference>
<dbReference type="EMBL" id="JAWDJW010000576">
    <property type="protein sequence ID" value="KAK3080416.1"/>
    <property type="molecule type" value="Genomic_DNA"/>
</dbReference>
<sequence>MKVERLLRKIETCLEGADGLYAACLGANSRTADELLGKRLSISLPIALPPQFFNKMASEQNGTETAKPLFYAYSRRSDHENFSRYILVFKDADVCNRWWELVQAQFPEDAVRPAPQLFSFKGDDFPGKAAKNKAFKELKNQWFYTQLGDSTGTGGRSLSLLPAQGYDGTIIARSSGPPDSAAAEGGSAGAGGFQEAGEMLKALQSLQGTVEEMAKDVHKVTEAQGKGQEQIGGIVQLLDLQATNQERMRQSLDNQAETQERIRELWDKQAETQERIGQSSDRQTETQERIRQSLDRQAETQEKILKTLEKNNADVRILGRKLASKHAPASTPAPAPAPASVPSQESKDESAGNKALQSAIEQNTNAINALIADMRHERKERRALENSSSVDRTDSSINALIAEIRDERRDRHAVDNSASTHKLDQVDQPENAGKTEKPDKDIPLSPAGLVIYPPPRKIRLKKVGFAYEELPNGHASESAQNSESVPARTKPPKLSRGTSTTKQY</sequence>
<name>A0ACC3DUF6_9PEZI</name>
<gene>
    <name evidence="1" type="ORF">LTS18_001567</name>
</gene>
<reference evidence="1" key="1">
    <citation type="submission" date="2024-09" db="EMBL/GenBank/DDBJ databases">
        <title>Black Yeasts Isolated from many extreme environments.</title>
        <authorList>
            <person name="Coleine C."/>
            <person name="Stajich J.E."/>
            <person name="Selbmann L."/>
        </authorList>
    </citation>
    <scope>NUCLEOTIDE SEQUENCE</scope>
    <source>
        <strain evidence="1">CCFEE 5737</strain>
    </source>
</reference>
<comment type="caution">
    <text evidence="1">The sequence shown here is derived from an EMBL/GenBank/DDBJ whole genome shotgun (WGS) entry which is preliminary data.</text>
</comment>
<proteinExistence type="predicted"/>
<protein>
    <submittedName>
        <fullName evidence="1">Uncharacterized protein</fullName>
    </submittedName>
</protein>
<accession>A0ACC3DUF6</accession>
<organism evidence="1 2">
    <name type="scientific">Coniosporium uncinatum</name>
    <dbReference type="NCBI Taxonomy" id="93489"/>
    <lineage>
        <taxon>Eukaryota</taxon>
        <taxon>Fungi</taxon>
        <taxon>Dikarya</taxon>
        <taxon>Ascomycota</taxon>
        <taxon>Pezizomycotina</taxon>
        <taxon>Dothideomycetes</taxon>
        <taxon>Dothideomycetes incertae sedis</taxon>
        <taxon>Coniosporium</taxon>
    </lineage>
</organism>
<keyword evidence="2" id="KW-1185">Reference proteome</keyword>
<evidence type="ECO:0000313" key="1">
    <source>
        <dbReference type="EMBL" id="KAK3080416.1"/>
    </source>
</evidence>
<evidence type="ECO:0000313" key="2">
    <source>
        <dbReference type="Proteomes" id="UP001186974"/>
    </source>
</evidence>